<dbReference type="AlphaFoldDB" id="A0A0V1H9X1"/>
<evidence type="ECO:0000313" key="3">
    <source>
        <dbReference type="Proteomes" id="UP000055024"/>
    </source>
</evidence>
<name>A0A0V1H9X1_9BILA</name>
<evidence type="ECO:0000256" key="1">
    <source>
        <dbReference type="SAM" id="MobiDB-lite"/>
    </source>
</evidence>
<dbReference type="Proteomes" id="UP000055024">
    <property type="component" value="Unassembled WGS sequence"/>
</dbReference>
<accession>A0A0V1H9X1</accession>
<proteinExistence type="predicted"/>
<sequence>MQIANKYTLQKTSRACLVLFVKIHRQKRENSVNTNDSDDDLILTEANPNVEDNKRQKSEFR</sequence>
<feature type="compositionally biased region" description="Basic and acidic residues" evidence="1">
    <location>
        <begin position="51"/>
        <end position="61"/>
    </location>
</feature>
<feature type="region of interest" description="Disordered" evidence="1">
    <location>
        <begin position="28"/>
        <end position="61"/>
    </location>
</feature>
<evidence type="ECO:0000313" key="2">
    <source>
        <dbReference type="EMBL" id="KRZ07598.1"/>
    </source>
</evidence>
<comment type="caution">
    <text evidence="2">The sequence shown here is derived from an EMBL/GenBank/DDBJ whole genome shotgun (WGS) entry which is preliminary data.</text>
</comment>
<protein>
    <submittedName>
        <fullName evidence="2">Uncharacterized protein</fullName>
    </submittedName>
</protein>
<dbReference type="OrthoDB" id="972532at2759"/>
<keyword evidence="3" id="KW-1185">Reference proteome</keyword>
<reference evidence="2 3" key="1">
    <citation type="submission" date="2015-01" db="EMBL/GenBank/DDBJ databases">
        <title>Evolution of Trichinella species and genotypes.</title>
        <authorList>
            <person name="Korhonen P.K."/>
            <person name="Edoardo P."/>
            <person name="Giuseppe L.R."/>
            <person name="Gasser R.B."/>
        </authorList>
    </citation>
    <scope>NUCLEOTIDE SEQUENCE [LARGE SCALE GENOMIC DNA]</scope>
    <source>
        <strain evidence="2">ISS1029</strain>
    </source>
</reference>
<organism evidence="2 3">
    <name type="scientific">Trichinella zimbabwensis</name>
    <dbReference type="NCBI Taxonomy" id="268475"/>
    <lineage>
        <taxon>Eukaryota</taxon>
        <taxon>Metazoa</taxon>
        <taxon>Ecdysozoa</taxon>
        <taxon>Nematoda</taxon>
        <taxon>Enoplea</taxon>
        <taxon>Dorylaimia</taxon>
        <taxon>Trichinellida</taxon>
        <taxon>Trichinellidae</taxon>
        <taxon>Trichinella</taxon>
    </lineage>
</organism>
<gene>
    <name evidence="2" type="ORF">T11_11987</name>
</gene>
<dbReference type="EMBL" id="JYDP01000099">
    <property type="protein sequence ID" value="KRZ07598.1"/>
    <property type="molecule type" value="Genomic_DNA"/>
</dbReference>